<gene>
    <name evidence="2" type="ORF">OPS25_00455</name>
</gene>
<feature type="signal peptide" evidence="1">
    <location>
        <begin position="1"/>
        <end position="22"/>
    </location>
</feature>
<dbReference type="EMBL" id="JAPFRD010000002">
    <property type="protein sequence ID" value="MCW8106971.1"/>
    <property type="molecule type" value="Genomic_DNA"/>
</dbReference>
<evidence type="ECO:0000313" key="3">
    <source>
        <dbReference type="Proteomes" id="UP001142810"/>
    </source>
</evidence>
<feature type="chain" id="PRO_5046861741" evidence="1">
    <location>
        <begin position="23"/>
        <end position="130"/>
    </location>
</feature>
<organism evidence="2 3">
    <name type="scientific">Alteromonas aquimaris</name>
    <dbReference type="NCBI Taxonomy" id="2998417"/>
    <lineage>
        <taxon>Bacteria</taxon>
        <taxon>Pseudomonadati</taxon>
        <taxon>Pseudomonadota</taxon>
        <taxon>Gammaproteobacteria</taxon>
        <taxon>Alteromonadales</taxon>
        <taxon>Alteromonadaceae</taxon>
        <taxon>Alteromonas/Salinimonas group</taxon>
        <taxon>Alteromonas</taxon>
    </lineage>
</organism>
<accession>A0ABT3P2H6</accession>
<dbReference type="Proteomes" id="UP001142810">
    <property type="component" value="Unassembled WGS sequence"/>
</dbReference>
<evidence type="ECO:0000256" key="1">
    <source>
        <dbReference type="SAM" id="SignalP"/>
    </source>
</evidence>
<comment type="caution">
    <text evidence="2">The sequence shown here is derived from an EMBL/GenBank/DDBJ whole genome shotgun (WGS) entry which is preliminary data.</text>
</comment>
<sequence>MNLIVQTGLVALGIAFSHSIFAANSSSTQPDIKVCPDSFFSVTLPTNAKQCQVFDTDKPASLIFFSPANKDAMIQHFQSSTPALKVTSSFNDYTLLTGEDDAVRIVVSSDGKGSQVDVLILQTAVVADNS</sequence>
<evidence type="ECO:0000313" key="2">
    <source>
        <dbReference type="EMBL" id="MCW8106971.1"/>
    </source>
</evidence>
<reference evidence="2" key="1">
    <citation type="submission" date="2022-11" db="EMBL/GenBank/DDBJ databases">
        <title>Alteromonas sp. nov., isolated from sea water of the Qingdao.</title>
        <authorList>
            <person name="Wang Q."/>
        </authorList>
    </citation>
    <scope>NUCLEOTIDE SEQUENCE</scope>
    <source>
        <strain evidence="2">ASW11-7</strain>
    </source>
</reference>
<name>A0ABT3P2H6_9ALTE</name>
<protein>
    <submittedName>
        <fullName evidence="2">Uncharacterized protein</fullName>
    </submittedName>
</protein>
<keyword evidence="1" id="KW-0732">Signal</keyword>
<keyword evidence="3" id="KW-1185">Reference proteome</keyword>
<dbReference type="RefSeq" id="WP_265615675.1">
    <property type="nucleotide sequence ID" value="NZ_JAPFRD010000002.1"/>
</dbReference>
<proteinExistence type="predicted"/>